<dbReference type="EMBL" id="JBGUBD010000010">
    <property type="protein sequence ID" value="MFA9479578.1"/>
    <property type="molecule type" value="Genomic_DNA"/>
</dbReference>
<dbReference type="RefSeq" id="WP_425346504.1">
    <property type="nucleotide sequence ID" value="NZ_JBGUBD010000010.1"/>
</dbReference>
<protein>
    <submittedName>
        <fullName evidence="4">ANTAR domain-containing response regulator</fullName>
    </submittedName>
</protein>
<accession>A0ABV4U7K9</accession>
<evidence type="ECO:0000259" key="3">
    <source>
        <dbReference type="PROSITE" id="PS50921"/>
    </source>
</evidence>
<dbReference type="Proteomes" id="UP001575105">
    <property type="component" value="Unassembled WGS sequence"/>
</dbReference>
<dbReference type="Pfam" id="PF00072">
    <property type="entry name" value="Response_reg"/>
    <property type="match status" value="1"/>
</dbReference>
<keyword evidence="1" id="KW-0597">Phosphoprotein</keyword>
<dbReference type="Pfam" id="PF03861">
    <property type="entry name" value="ANTAR"/>
    <property type="match status" value="1"/>
</dbReference>
<evidence type="ECO:0000256" key="1">
    <source>
        <dbReference type="PROSITE-ProRule" id="PRU00169"/>
    </source>
</evidence>
<comment type="caution">
    <text evidence="4">The sequence shown here is derived from an EMBL/GenBank/DDBJ whole genome shotgun (WGS) entry which is preliminary data.</text>
</comment>
<feature type="modified residue" description="4-aspartylphosphate" evidence="1">
    <location>
        <position position="57"/>
    </location>
</feature>
<proteinExistence type="predicted"/>
<dbReference type="PIRSF" id="PIRSF036382">
    <property type="entry name" value="RR_antiterm"/>
    <property type="match status" value="1"/>
</dbReference>
<dbReference type="PANTHER" id="PTHR43367">
    <property type="match status" value="1"/>
</dbReference>
<organism evidence="4 5">
    <name type="scientific">Natronomicrosphaera hydrolytica</name>
    <dbReference type="NCBI Taxonomy" id="3242702"/>
    <lineage>
        <taxon>Bacteria</taxon>
        <taxon>Pseudomonadati</taxon>
        <taxon>Planctomycetota</taxon>
        <taxon>Phycisphaerae</taxon>
        <taxon>Phycisphaerales</taxon>
        <taxon>Phycisphaeraceae</taxon>
        <taxon>Natronomicrosphaera</taxon>
    </lineage>
</organism>
<feature type="domain" description="Response regulatory" evidence="2">
    <location>
        <begin position="7"/>
        <end position="121"/>
    </location>
</feature>
<dbReference type="Gene3D" id="3.40.50.2300">
    <property type="match status" value="1"/>
</dbReference>
<dbReference type="SUPFAM" id="SSF52172">
    <property type="entry name" value="CheY-like"/>
    <property type="match status" value="1"/>
</dbReference>
<evidence type="ECO:0000259" key="2">
    <source>
        <dbReference type="PROSITE" id="PS50110"/>
    </source>
</evidence>
<dbReference type="SMART" id="SM00448">
    <property type="entry name" value="REC"/>
    <property type="match status" value="1"/>
</dbReference>
<dbReference type="PROSITE" id="PS50921">
    <property type="entry name" value="ANTAR"/>
    <property type="match status" value="1"/>
</dbReference>
<dbReference type="PROSITE" id="PS50110">
    <property type="entry name" value="RESPONSE_REGULATORY"/>
    <property type="match status" value="1"/>
</dbReference>
<dbReference type="SMART" id="SM01012">
    <property type="entry name" value="ANTAR"/>
    <property type="match status" value="1"/>
</dbReference>
<keyword evidence="5" id="KW-1185">Reference proteome</keyword>
<feature type="domain" description="ANTAR" evidence="3">
    <location>
        <begin position="127"/>
        <end position="188"/>
    </location>
</feature>
<evidence type="ECO:0000313" key="4">
    <source>
        <dbReference type="EMBL" id="MFA9479578.1"/>
    </source>
</evidence>
<reference evidence="4 5" key="1">
    <citation type="submission" date="2024-08" db="EMBL/GenBank/DDBJ databases">
        <title>Whole-genome sequencing of halo(alkali)philic microorganisms from hypersaline lakes.</title>
        <authorList>
            <person name="Sorokin D.Y."/>
            <person name="Merkel A.Y."/>
            <person name="Messina E."/>
            <person name="Yakimov M."/>
        </authorList>
    </citation>
    <scope>NUCLEOTIDE SEQUENCE [LARGE SCALE GENOMIC DNA]</scope>
    <source>
        <strain evidence="4 5">AB-hyl4</strain>
    </source>
</reference>
<dbReference type="InterPro" id="IPR005561">
    <property type="entry name" value="ANTAR"/>
</dbReference>
<sequence length="202" mass="22660">MADPPVRVMVIDEHPDRAAALESALRSAGYTIVSSTGPGDFLPQRVRETKADVVLIDVDAPDRDTLEQVQAIHRDAPRPIVMFSANQDRRTIEQAIDAGVSAYIVERIDRAQVQPIIEVAIAQFRRFQALRDELEKARTSLTQRKLVDRAKGILMSQRNLTEPEAYRALQKLAMDRKRLLVDVARDVIDMAHLLSSEAEAKP</sequence>
<dbReference type="Gene3D" id="1.10.10.10">
    <property type="entry name" value="Winged helix-like DNA-binding domain superfamily/Winged helix DNA-binding domain"/>
    <property type="match status" value="1"/>
</dbReference>
<gene>
    <name evidence="4" type="ORF">ACERK3_14915</name>
</gene>
<name>A0ABV4U7K9_9BACT</name>
<evidence type="ECO:0000313" key="5">
    <source>
        <dbReference type="Proteomes" id="UP001575105"/>
    </source>
</evidence>
<dbReference type="InterPro" id="IPR036388">
    <property type="entry name" value="WH-like_DNA-bd_sf"/>
</dbReference>
<dbReference type="InterPro" id="IPR001789">
    <property type="entry name" value="Sig_transdc_resp-reg_receiver"/>
</dbReference>
<dbReference type="InterPro" id="IPR008327">
    <property type="entry name" value="Sig_transdc_resp-reg_antiterm"/>
</dbReference>
<dbReference type="PANTHER" id="PTHR43367:SF1">
    <property type="entry name" value="TWO-COMPONENT RESPONSE REGULATOR-LIKE APRR6-RELATED"/>
    <property type="match status" value="1"/>
</dbReference>
<dbReference type="InterPro" id="IPR011006">
    <property type="entry name" value="CheY-like_superfamily"/>
</dbReference>